<dbReference type="HOGENOM" id="CLU_3144789_0_0_1"/>
<evidence type="ECO:0000256" key="1">
    <source>
        <dbReference type="SAM" id="SignalP"/>
    </source>
</evidence>
<proteinExistence type="predicted"/>
<dbReference type="Gramene" id="KQJ90300">
    <property type="protein sequence ID" value="KQJ90300"/>
    <property type="gene ID" value="BRADI_4g30670v3"/>
</dbReference>
<organism evidence="3">
    <name type="scientific">Brachypodium distachyon</name>
    <name type="common">Purple false brome</name>
    <name type="synonym">Trachynia distachya</name>
    <dbReference type="NCBI Taxonomy" id="15368"/>
    <lineage>
        <taxon>Eukaryota</taxon>
        <taxon>Viridiplantae</taxon>
        <taxon>Streptophyta</taxon>
        <taxon>Embryophyta</taxon>
        <taxon>Tracheophyta</taxon>
        <taxon>Spermatophyta</taxon>
        <taxon>Magnoliopsida</taxon>
        <taxon>Liliopsida</taxon>
        <taxon>Poales</taxon>
        <taxon>Poaceae</taxon>
        <taxon>BOP clade</taxon>
        <taxon>Pooideae</taxon>
        <taxon>Stipodae</taxon>
        <taxon>Brachypodieae</taxon>
        <taxon>Brachypodium</taxon>
    </lineage>
</organism>
<dbReference type="Proteomes" id="UP000008810">
    <property type="component" value="Chromosome 4"/>
</dbReference>
<reference evidence="3" key="3">
    <citation type="submission" date="2018-08" db="UniProtKB">
        <authorList>
            <consortium name="EnsemblPlants"/>
        </authorList>
    </citation>
    <scope>IDENTIFICATION</scope>
    <source>
        <strain evidence="3">cv. Bd21</strain>
    </source>
</reference>
<sequence length="49" mass="4773">MAHMKIISLGIVVLAALVLASEGRISRKDLGIDLGGGGSLGIGTGIGIA</sequence>
<evidence type="ECO:0000313" key="3">
    <source>
        <dbReference type="EnsemblPlants" id="KQJ90300"/>
    </source>
</evidence>
<dbReference type="EMBL" id="CM000883">
    <property type="protein sequence ID" value="KQJ90300.1"/>
    <property type="molecule type" value="Genomic_DNA"/>
</dbReference>
<accession>I1IQ92</accession>
<evidence type="ECO:0000313" key="2">
    <source>
        <dbReference type="EMBL" id="KQJ90300.1"/>
    </source>
</evidence>
<name>I1IQ92_BRADI</name>
<keyword evidence="4" id="KW-1185">Reference proteome</keyword>
<gene>
    <name evidence="2" type="ORF">BRADI_4g30670v3</name>
</gene>
<feature type="signal peptide" evidence="1">
    <location>
        <begin position="1"/>
        <end position="20"/>
    </location>
</feature>
<keyword evidence="1" id="KW-0732">Signal</keyword>
<dbReference type="AlphaFoldDB" id="I1IQ92"/>
<feature type="chain" id="PRO_5014095426" evidence="1">
    <location>
        <begin position="21"/>
        <end position="49"/>
    </location>
</feature>
<evidence type="ECO:0000313" key="4">
    <source>
        <dbReference type="Proteomes" id="UP000008810"/>
    </source>
</evidence>
<dbReference type="eggNOG" id="ENOG502RY21">
    <property type="taxonomic scope" value="Eukaryota"/>
</dbReference>
<reference evidence="2 3" key="1">
    <citation type="journal article" date="2010" name="Nature">
        <title>Genome sequencing and analysis of the model grass Brachypodium distachyon.</title>
        <authorList>
            <consortium name="International Brachypodium Initiative"/>
        </authorList>
    </citation>
    <scope>NUCLEOTIDE SEQUENCE [LARGE SCALE GENOMIC DNA]</scope>
    <source>
        <strain evidence="2 3">Bd21</strain>
    </source>
</reference>
<dbReference type="InParanoid" id="I1IQ92"/>
<reference evidence="2" key="2">
    <citation type="submission" date="2017-06" db="EMBL/GenBank/DDBJ databases">
        <title>WGS assembly of Brachypodium distachyon.</title>
        <authorList>
            <consortium name="The International Brachypodium Initiative"/>
            <person name="Lucas S."/>
            <person name="Harmon-Smith M."/>
            <person name="Lail K."/>
            <person name="Tice H."/>
            <person name="Grimwood J."/>
            <person name="Bruce D."/>
            <person name="Barry K."/>
            <person name="Shu S."/>
            <person name="Lindquist E."/>
            <person name="Wang M."/>
            <person name="Pitluck S."/>
            <person name="Vogel J.P."/>
            <person name="Garvin D.F."/>
            <person name="Mockler T.C."/>
            <person name="Schmutz J."/>
            <person name="Rokhsar D."/>
            <person name="Bevan M.W."/>
        </authorList>
    </citation>
    <scope>NUCLEOTIDE SEQUENCE</scope>
    <source>
        <strain evidence="2">Bd21</strain>
    </source>
</reference>
<protein>
    <submittedName>
        <fullName evidence="2 3">Uncharacterized protein</fullName>
    </submittedName>
</protein>
<dbReference type="EnsemblPlants" id="KQJ90300">
    <property type="protein sequence ID" value="KQJ90300"/>
    <property type="gene ID" value="BRADI_4g30670v3"/>
</dbReference>